<dbReference type="Pfam" id="PF11461">
    <property type="entry name" value="RILP"/>
    <property type="match status" value="1"/>
</dbReference>
<protein>
    <recommendedName>
        <fullName evidence="2">RH2 domain-containing protein</fullName>
    </recommendedName>
</protein>
<dbReference type="VEuPathDB" id="VectorBase:HLOH_050280"/>
<dbReference type="OrthoDB" id="10069524at2759"/>
<evidence type="ECO:0000259" key="2">
    <source>
        <dbReference type="PROSITE" id="PS51777"/>
    </source>
</evidence>
<evidence type="ECO:0000256" key="1">
    <source>
        <dbReference type="SAM" id="MobiDB-lite"/>
    </source>
</evidence>
<name>A0A9J6FWJ0_HAELO</name>
<sequence>MRQLCDERRDPTGSAAGPAGSATVLQERLGTTVWDHDDLLLHAQYASCAEMKGKLVIDLDDPNRPRVRLDELKHILLESNELKARVSDLEEELALYRPKWPHEATSLLTRPAESATAVKDENLPVQGPINQQHEEKLCSLGRSSGIRKLFQYVIHNLQAPVSVFPAPCGPSSSLDDAVKWPGGEHSEGTARPRPATGVVR</sequence>
<feature type="compositionally biased region" description="Basic and acidic residues" evidence="1">
    <location>
        <begin position="1"/>
        <end position="11"/>
    </location>
</feature>
<dbReference type="InterPro" id="IPR034744">
    <property type="entry name" value="RH2"/>
</dbReference>
<evidence type="ECO:0000313" key="4">
    <source>
        <dbReference type="Proteomes" id="UP000821853"/>
    </source>
</evidence>
<accession>A0A9J6FWJ0</accession>
<proteinExistence type="predicted"/>
<keyword evidence="4" id="KW-1185">Reference proteome</keyword>
<dbReference type="AlphaFoldDB" id="A0A9J6FWJ0"/>
<dbReference type="PROSITE" id="PS51777">
    <property type="entry name" value="RH2"/>
    <property type="match status" value="1"/>
</dbReference>
<dbReference type="EMBL" id="JABSTR010000004">
    <property type="protein sequence ID" value="KAH9367626.1"/>
    <property type="molecule type" value="Genomic_DNA"/>
</dbReference>
<gene>
    <name evidence="3" type="ORF">HPB48_009997</name>
</gene>
<feature type="domain" description="RH2" evidence="2">
    <location>
        <begin position="64"/>
        <end position="149"/>
    </location>
</feature>
<dbReference type="GO" id="GO:0046983">
    <property type="term" value="F:protein dimerization activity"/>
    <property type="evidence" value="ECO:0007669"/>
    <property type="project" value="InterPro"/>
</dbReference>
<comment type="caution">
    <text evidence="3">The sequence shown here is derived from an EMBL/GenBank/DDBJ whole genome shotgun (WGS) entry which is preliminary data.</text>
</comment>
<organism evidence="3 4">
    <name type="scientific">Haemaphysalis longicornis</name>
    <name type="common">Bush tick</name>
    <dbReference type="NCBI Taxonomy" id="44386"/>
    <lineage>
        <taxon>Eukaryota</taxon>
        <taxon>Metazoa</taxon>
        <taxon>Ecdysozoa</taxon>
        <taxon>Arthropoda</taxon>
        <taxon>Chelicerata</taxon>
        <taxon>Arachnida</taxon>
        <taxon>Acari</taxon>
        <taxon>Parasitiformes</taxon>
        <taxon>Ixodida</taxon>
        <taxon>Ixodoidea</taxon>
        <taxon>Ixodidae</taxon>
        <taxon>Haemaphysalinae</taxon>
        <taxon>Haemaphysalis</taxon>
    </lineage>
</organism>
<dbReference type="InterPro" id="IPR021563">
    <property type="entry name" value="RILP_dimer"/>
</dbReference>
<dbReference type="SUPFAM" id="SSF161256">
    <property type="entry name" value="RILP dimerisation region"/>
    <property type="match status" value="1"/>
</dbReference>
<dbReference type="Gene3D" id="6.10.230.10">
    <property type="match status" value="1"/>
</dbReference>
<feature type="region of interest" description="Disordered" evidence="1">
    <location>
        <begin position="1"/>
        <end position="21"/>
    </location>
</feature>
<feature type="compositionally biased region" description="Basic and acidic residues" evidence="1">
    <location>
        <begin position="176"/>
        <end position="190"/>
    </location>
</feature>
<reference evidence="3 4" key="1">
    <citation type="journal article" date="2020" name="Cell">
        <title>Large-Scale Comparative Analyses of Tick Genomes Elucidate Their Genetic Diversity and Vector Capacities.</title>
        <authorList>
            <consortium name="Tick Genome and Microbiome Consortium (TIGMIC)"/>
            <person name="Jia N."/>
            <person name="Wang J."/>
            <person name="Shi W."/>
            <person name="Du L."/>
            <person name="Sun Y."/>
            <person name="Zhan W."/>
            <person name="Jiang J.F."/>
            <person name="Wang Q."/>
            <person name="Zhang B."/>
            <person name="Ji P."/>
            <person name="Bell-Sakyi L."/>
            <person name="Cui X.M."/>
            <person name="Yuan T.T."/>
            <person name="Jiang B.G."/>
            <person name="Yang W.F."/>
            <person name="Lam T.T."/>
            <person name="Chang Q.C."/>
            <person name="Ding S.J."/>
            <person name="Wang X.J."/>
            <person name="Zhu J.G."/>
            <person name="Ruan X.D."/>
            <person name="Zhao L."/>
            <person name="Wei J.T."/>
            <person name="Ye R.Z."/>
            <person name="Que T.C."/>
            <person name="Du C.H."/>
            <person name="Zhou Y.H."/>
            <person name="Cheng J.X."/>
            <person name="Dai P.F."/>
            <person name="Guo W.B."/>
            <person name="Han X.H."/>
            <person name="Huang E.J."/>
            <person name="Li L.F."/>
            <person name="Wei W."/>
            <person name="Gao Y.C."/>
            <person name="Liu J.Z."/>
            <person name="Shao H.Z."/>
            <person name="Wang X."/>
            <person name="Wang C.C."/>
            <person name="Yang T.C."/>
            <person name="Huo Q.B."/>
            <person name="Li W."/>
            <person name="Chen H.Y."/>
            <person name="Chen S.E."/>
            <person name="Zhou L.G."/>
            <person name="Ni X.B."/>
            <person name="Tian J.H."/>
            <person name="Sheng Y."/>
            <person name="Liu T."/>
            <person name="Pan Y.S."/>
            <person name="Xia L.Y."/>
            <person name="Li J."/>
            <person name="Zhao F."/>
            <person name="Cao W.C."/>
        </authorList>
    </citation>
    <scope>NUCLEOTIDE SEQUENCE [LARGE SCALE GENOMIC DNA]</scope>
    <source>
        <strain evidence="3">HaeL-2018</strain>
    </source>
</reference>
<feature type="region of interest" description="Disordered" evidence="1">
    <location>
        <begin position="175"/>
        <end position="200"/>
    </location>
</feature>
<evidence type="ECO:0000313" key="3">
    <source>
        <dbReference type="EMBL" id="KAH9367626.1"/>
    </source>
</evidence>
<dbReference type="Proteomes" id="UP000821853">
    <property type="component" value="Chromosome 2"/>
</dbReference>
<feature type="compositionally biased region" description="Low complexity" evidence="1">
    <location>
        <begin position="12"/>
        <end position="21"/>
    </location>
</feature>